<keyword evidence="7" id="KW-0464">Manganese</keyword>
<dbReference type="InterPro" id="IPR015797">
    <property type="entry name" value="NUDIX_hydrolase-like_dom_sf"/>
</dbReference>
<accession>A0A2S7T310</accession>
<dbReference type="EMBL" id="PPSL01000001">
    <property type="protein sequence ID" value="PQJ13146.1"/>
    <property type="molecule type" value="Genomic_DNA"/>
</dbReference>
<keyword evidence="4" id="KW-0963">Cytoplasm</keyword>
<evidence type="ECO:0000259" key="12">
    <source>
        <dbReference type="PROSITE" id="PS51462"/>
    </source>
</evidence>
<dbReference type="GO" id="GO:0004452">
    <property type="term" value="F:isopentenyl-diphosphate delta-isomerase activity"/>
    <property type="evidence" value="ECO:0007669"/>
    <property type="project" value="UniProtKB-UniRule"/>
</dbReference>
<dbReference type="EC" id="5.3.3.2" evidence="3 10"/>
<evidence type="ECO:0000256" key="2">
    <source>
        <dbReference type="ARBA" id="ARBA00007579"/>
    </source>
</evidence>
<protein>
    <recommendedName>
        <fullName evidence="3 10">Isopentenyl-diphosphate delta-isomerase</fullName>
        <ecNumber evidence="3 10">5.3.3.2</ecNumber>
    </recommendedName>
</protein>
<gene>
    <name evidence="13" type="ORF">CJD36_001795</name>
</gene>
<evidence type="ECO:0000256" key="4">
    <source>
        <dbReference type="ARBA" id="ARBA00022490"/>
    </source>
</evidence>
<evidence type="ECO:0000256" key="8">
    <source>
        <dbReference type="ARBA" id="ARBA00023229"/>
    </source>
</evidence>
<dbReference type="Pfam" id="PF00293">
    <property type="entry name" value="NUDIX"/>
    <property type="match status" value="1"/>
</dbReference>
<comment type="caution">
    <text evidence="13">The sequence shown here is derived from an EMBL/GenBank/DDBJ whole genome shotgun (WGS) entry which is preliminary data.</text>
</comment>
<dbReference type="InterPro" id="IPR011876">
    <property type="entry name" value="IsopentenylPP_isomerase_typ1"/>
</dbReference>
<dbReference type="GO" id="GO:0046872">
    <property type="term" value="F:metal ion binding"/>
    <property type="evidence" value="ECO:0007669"/>
    <property type="project" value="UniProtKB-KW"/>
</dbReference>
<dbReference type="HAMAP" id="MF_00202">
    <property type="entry name" value="Idi"/>
    <property type="match status" value="1"/>
</dbReference>
<dbReference type="GO" id="GO:0005737">
    <property type="term" value="C:cytoplasm"/>
    <property type="evidence" value="ECO:0007669"/>
    <property type="project" value="TreeGrafter"/>
</dbReference>
<keyword evidence="8" id="KW-0414">Isoprene biosynthesis</keyword>
<feature type="active site" evidence="11">
    <location>
        <position position="114"/>
    </location>
</feature>
<dbReference type="OrthoDB" id="9809458at2"/>
<evidence type="ECO:0000256" key="5">
    <source>
        <dbReference type="ARBA" id="ARBA00022723"/>
    </source>
</evidence>
<evidence type="ECO:0000313" key="14">
    <source>
        <dbReference type="Proteomes" id="UP000239872"/>
    </source>
</evidence>
<evidence type="ECO:0000256" key="1">
    <source>
        <dbReference type="ARBA" id="ARBA00004826"/>
    </source>
</evidence>
<dbReference type="Proteomes" id="UP000239872">
    <property type="component" value="Unassembled WGS sequence"/>
</dbReference>
<dbReference type="NCBIfam" id="TIGR02150">
    <property type="entry name" value="IPP_isom_1"/>
    <property type="match status" value="1"/>
</dbReference>
<dbReference type="InterPro" id="IPR000086">
    <property type="entry name" value="NUDIX_hydrolase_dom"/>
</dbReference>
<keyword evidence="14" id="KW-1185">Reference proteome</keyword>
<dbReference type="AlphaFoldDB" id="A0A2S7T310"/>
<dbReference type="NCBIfam" id="NF002995">
    <property type="entry name" value="PRK03759.1"/>
    <property type="match status" value="1"/>
</dbReference>
<dbReference type="PANTHER" id="PTHR10885">
    <property type="entry name" value="ISOPENTENYL-DIPHOSPHATE DELTA-ISOMERASE"/>
    <property type="match status" value="1"/>
</dbReference>
<evidence type="ECO:0000256" key="10">
    <source>
        <dbReference type="NCBIfam" id="TIGR02150"/>
    </source>
</evidence>
<evidence type="ECO:0000256" key="9">
    <source>
        <dbReference type="ARBA" id="ARBA00023235"/>
    </source>
</evidence>
<feature type="domain" description="Nudix hydrolase" evidence="12">
    <location>
        <begin position="30"/>
        <end position="162"/>
    </location>
</feature>
<dbReference type="CDD" id="cd02885">
    <property type="entry name" value="NUDIX_IPP_Isomerase"/>
    <property type="match status" value="1"/>
</dbReference>
<dbReference type="UniPathway" id="UPA00059">
    <property type="reaction ID" value="UER00104"/>
</dbReference>
<feature type="active site" evidence="11">
    <location>
        <position position="67"/>
    </location>
</feature>
<keyword evidence="5" id="KW-0479">Metal-binding</keyword>
<dbReference type="InterPro" id="IPR056375">
    <property type="entry name" value="Idi_bact"/>
</dbReference>
<dbReference type="GO" id="GO:0050992">
    <property type="term" value="P:dimethylallyl diphosphate biosynthetic process"/>
    <property type="evidence" value="ECO:0007669"/>
    <property type="project" value="UniProtKB-UniPathway"/>
</dbReference>
<evidence type="ECO:0000313" key="13">
    <source>
        <dbReference type="EMBL" id="PQJ13146.1"/>
    </source>
</evidence>
<proteinExistence type="inferred from homology"/>
<sequence>MQDIEQVILVDDQDNELGTMEKMQAHREGKLHRAVSVFIFNAKKELLLQKRANGKYHSPGLWTNTCCTHPRQGETVKQAAVRRLKEEMGLSCPLHKAFTFIYEEKMSNDLIEHEFDHVFAGIADGKPTPEASEVEDFRYITVDMLDKELRTNPEQFTEWFKICYDKYFFELFKG</sequence>
<evidence type="ECO:0000256" key="11">
    <source>
        <dbReference type="PIRSR" id="PIRSR018427-1"/>
    </source>
</evidence>
<evidence type="ECO:0000256" key="3">
    <source>
        <dbReference type="ARBA" id="ARBA00012057"/>
    </source>
</evidence>
<dbReference type="Gene3D" id="3.90.79.10">
    <property type="entry name" value="Nucleoside Triphosphate Pyrophosphohydrolase"/>
    <property type="match status" value="1"/>
</dbReference>
<dbReference type="PROSITE" id="PS51462">
    <property type="entry name" value="NUDIX"/>
    <property type="match status" value="1"/>
</dbReference>
<reference evidence="13 14" key="1">
    <citation type="submission" date="2018-01" db="EMBL/GenBank/DDBJ databases">
        <title>A novel member of the phylum Bacteroidetes isolated from glacier ice.</title>
        <authorList>
            <person name="Liu Q."/>
            <person name="Xin Y.-H."/>
        </authorList>
    </citation>
    <scope>NUCLEOTIDE SEQUENCE [LARGE SCALE GENOMIC DNA]</scope>
    <source>
        <strain evidence="13 14">RB1R16</strain>
    </source>
</reference>
<evidence type="ECO:0000256" key="6">
    <source>
        <dbReference type="ARBA" id="ARBA00022842"/>
    </source>
</evidence>
<keyword evidence="9 13" id="KW-0413">Isomerase</keyword>
<comment type="pathway">
    <text evidence="1">Isoprenoid biosynthesis; dimethylallyl diphosphate biosynthesis; dimethylallyl diphosphate from isopentenyl diphosphate: step 1/1.</text>
</comment>
<evidence type="ECO:0000256" key="7">
    <source>
        <dbReference type="ARBA" id="ARBA00023211"/>
    </source>
</evidence>
<dbReference type="SUPFAM" id="SSF55811">
    <property type="entry name" value="Nudix"/>
    <property type="match status" value="1"/>
</dbReference>
<dbReference type="PIRSF" id="PIRSF018427">
    <property type="entry name" value="Isopntndiph_ism"/>
    <property type="match status" value="1"/>
</dbReference>
<dbReference type="GO" id="GO:0009240">
    <property type="term" value="P:isopentenyl diphosphate biosynthetic process"/>
    <property type="evidence" value="ECO:0007669"/>
    <property type="project" value="TreeGrafter"/>
</dbReference>
<comment type="similarity">
    <text evidence="2">Belongs to the IPP isomerase type 1 family.</text>
</comment>
<dbReference type="PANTHER" id="PTHR10885:SF0">
    <property type="entry name" value="ISOPENTENYL-DIPHOSPHATE DELTA-ISOMERASE"/>
    <property type="match status" value="1"/>
</dbReference>
<keyword evidence="6" id="KW-0460">Magnesium</keyword>
<organism evidence="13 14">
    <name type="scientific">Flavipsychrobacter stenotrophus</name>
    <dbReference type="NCBI Taxonomy" id="2077091"/>
    <lineage>
        <taxon>Bacteria</taxon>
        <taxon>Pseudomonadati</taxon>
        <taxon>Bacteroidota</taxon>
        <taxon>Chitinophagia</taxon>
        <taxon>Chitinophagales</taxon>
        <taxon>Chitinophagaceae</taxon>
        <taxon>Flavipsychrobacter</taxon>
    </lineage>
</organism>
<name>A0A2S7T310_9BACT</name>